<name>A0A7X5R2I0_9MICO</name>
<evidence type="ECO:0000256" key="1">
    <source>
        <dbReference type="SAM" id="MobiDB-lite"/>
    </source>
</evidence>
<keyword evidence="2" id="KW-0472">Membrane</keyword>
<evidence type="ECO:0000313" key="3">
    <source>
        <dbReference type="EMBL" id="NIH54394.1"/>
    </source>
</evidence>
<dbReference type="EMBL" id="JAAMOX010000002">
    <property type="protein sequence ID" value="NIH54394.1"/>
    <property type="molecule type" value="Genomic_DNA"/>
</dbReference>
<proteinExistence type="predicted"/>
<protein>
    <submittedName>
        <fullName evidence="3">Putative membrane protein YkoI</fullName>
    </submittedName>
</protein>
<dbReference type="RefSeq" id="WP_208402659.1">
    <property type="nucleotide sequence ID" value="NZ_JAAMOX010000002.1"/>
</dbReference>
<sequence>MNTMNIPPVPESTPASSEPQPALQPAGGRTRTERTWMTVAIVSLSALVLGGGIAATAAITNLADRNDDSRVIALSDSRNNDRSDDTRAESAAPQTSSTPIPLVSDIDIDNDGNASLNEETITAIASAALAAAGGAGTVTDIENELGRGKPYAYEVEVERDDRTEVTIYLTDTFDVLKVVEDDLWD</sequence>
<keyword evidence="2" id="KW-1133">Transmembrane helix</keyword>
<keyword evidence="4" id="KW-1185">Reference proteome</keyword>
<dbReference type="Gene3D" id="3.30.505.20">
    <property type="match status" value="1"/>
</dbReference>
<keyword evidence="2" id="KW-0812">Transmembrane</keyword>
<evidence type="ECO:0000256" key="2">
    <source>
        <dbReference type="SAM" id="Phobius"/>
    </source>
</evidence>
<comment type="caution">
    <text evidence="3">The sequence shown here is derived from an EMBL/GenBank/DDBJ whole genome shotgun (WGS) entry which is preliminary data.</text>
</comment>
<feature type="region of interest" description="Disordered" evidence="1">
    <location>
        <begin position="74"/>
        <end position="106"/>
    </location>
</feature>
<feature type="compositionally biased region" description="Basic and acidic residues" evidence="1">
    <location>
        <begin position="78"/>
        <end position="88"/>
    </location>
</feature>
<dbReference type="AlphaFoldDB" id="A0A7X5R2I0"/>
<dbReference type="Proteomes" id="UP000541033">
    <property type="component" value="Unassembled WGS sequence"/>
</dbReference>
<organism evidence="3 4">
    <name type="scientific">Lysinibacter cavernae</name>
    <dbReference type="NCBI Taxonomy" id="1640652"/>
    <lineage>
        <taxon>Bacteria</taxon>
        <taxon>Bacillati</taxon>
        <taxon>Actinomycetota</taxon>
        <taxon>Actinomycetes</taxon>
        <taxon>Micrococcales</taxon>
        <taxon>Microbacteriaceae</taxon>
        <taxon>Lysinibacter</taxon>
    </lineage>
</organism>
<reference evidence="3 4" key="1">
    <citation type="submission" date="2020-02" db="EMBL/GenBank/DDBJ databases">
        <title>Sequencing the genomes of 1000 actinobacteria strains.</title>
        <authorList>
            <person name="Klenk H.-P."/>
        </authorList>
    </citation>
    <scope>NUCLEOTIDE SEQUENCE [LARGE SCALE GENOMIC DNA]</scope>
    <source>
        <strain evidence="3 4">DSM 27960</strain>
    </source>
</reference>
<feature type="region of interest" description="Disordered" evidence="1">
    <location>
        <begin position="1"/>
        <end position="31"/>
    </location>
</feature>
<gene>
    <name evidence="3" type="ORF">FHX76_002290</name>
</gene>
<accession>A0A7X5R2I0</accession>
<evidence type="ECO:0000313" key="4">
    <source>
        <dbReference type="Proteomes" id="UP000541033"/>
    </source>
</evidence>
<feature type="transmembrane region" description="Helical" evidence="2">
    <location>
        <begin position="36"/>
        <end position="60"/>
    </location>
</feature>